<dbReference type="Pfam" id="PF00874">
    <property type="entry name" value="PRD"/>
    <property type="match status" value="1"/>
</dbReference>
<keyword evidence="3" id="KW-0010">Activator</keyword>
<dbReference type="PANTHER" id="PTHR30185">
    <property type="entry name" value="CRYPTIC BETA-GLUCOSIDE BGL OPERON ANTITERMINATOR"/>
    <property type="match status" value="1"/>
</dbReference>
<reference evidence="8" key="1">
    <citation type="journal article" date="2019" name="Int. J. Syst. Evol. Microbiol.">
        <title>The Global Catalogue of Microorganisms (GCM) 10K type strain sequencing project: providing services to taxonomists for standard genome sequencing and annotation.</title>
        <authorList>
            <consortium name="The Broad Institute Genomics Platform"/>
            <consortium name="The Broad Institute Genome Sequencing Center for Infectious Disease"/>
            <person name="Wu L."/>
            <person name="Ma J."/>
        </authorList>
    </citation>
    <scope>NUCLEOTIDE SEQUENCE [LARGE SCALE GENOMIC DNA]</scope>
    <source>
        <strain evidence="8">CCM 8925</strain>
    </source>
</reference>
<dbReference type="InterPro" id="IPR050661">
    <property type="entry name" value="BglG_antiterminators"/>
</dbReference>
<evidence type="ECO:0000256" key="3">
    <source>
        <dbReference type="ARBA" id="ARBA00023159"/>
    </source>
</evidence>
<dbReference type="PROSITE" id="PS51372">
    <property type="entry name" value="PRD_2"/>
    <property type="match status" value="1"/>
</dbReference>
<dbReference type="InterPro" id="IPR007737">
    <property type="entry name" value="Mga_HTH"/>
</dbReference>
<dbReference type="Gene3D" id="1.10.1790.10">
    <property type="entry name" value="PRD domain"/>
    <property type="match status" value="1"/>
</dbReference>
<keyword evidence="2" id="KW-0805">Transcription regulation</keyword>
<feature type="domain" description="PTS EIIA type-2" evidence="5">
    <location>
        <begin position="471"/>
        <end position="619"/>
    </location>
</feature>
<sequence>MDGQEYRLLKYFIANDSLTVTELTAQFQVSKRTMQKYIKELNADLEGIAEVRDNQQRFYLKIYDYNRLTSLQTGFLKQSLDFNDPQKRQAFIILKLIQADDFIILDDLAEQLVISKGTLNRDIRDLKQSLVKYHARITSITNKGIRLVVKYDYDYGLLLLNFVYDYYPLSTVLADERDKFVIEGLIRRLDATEHTVTLIEKNLIILAVLFEHKRRLKMPIPLYQELISTKKLAPLIQQAEKLLKTALTETEKAFLCYPLNIKLTNVTDKERLNQRLEWIQHLFANVQQTIQQTLNSHLNFDHVFIQIRYHLLFMVNRIIFKAQTENLLSNEVIEKYPVALELALLTARSLEQQLHLKIPEVESNYLTIYYQMEIEEQHHRQVNKKAAIVGPVSRSIKKFIMHQLNDLFQDTIEIVTFMSVLELQQTQEHYLIVFSNQPIQLDDPSTPIVRLNSAFRTDELLSKVQTAQVEEAINQGWCHFRITRLNAQLGYLKGTETLIKQEIARGQLNATFLTDWYQREKQTNNIFENKIAIPHMIDHSGAKRILLTVGIFDKIVAYQQRQVQLIFLIGIPSQLDPQINRALSQVYDLIFTISRHQNIYSNLLNYNDQQSLAQITEGI</sequence>
<dbReference type="InterPro" id="IPR036388">
    <property type="entry name" value="WH-like_DNA-bd_sf"/>
</dbReference>
<accession>A0ABW3EGL1</accession>
<evidence type="ECO:0000259" key="6">
    <source>
        <dbReference type="PROSITE" id="PS51372"/>
    </source>
</evidence>
<dbReference type="InterPro" id="IPR013196">
    <property type="entry name" value="HTH_11"/>
</dbReference>
<dbReference type="PANTHER" id="PTHR30185:SF18">
    <property type="entry name" value="TRANSCRIPTIONAL REGULATOR MTLR"/>
    <property type="match status" value="1"/>
</dbReference>
<organism evidence="7 8">
    <name type="scientific">Loigolactobacillus binensis</name>
    <dbReference type="NCBI Taxonomy" id="2559922"/>
    <lineage>
        <taxon>Bacteria</taxon>
        <taxon>Bacillati</taxon>
        <taxon>Bacillota</taxon>
        <taxon>Bacilli</taxon>
        <taxon>Lactobacillales</taxon>
        <taxon>Lactobacillaceae</taxon>
        <taxon>Loigolactobacillus</taxon>
    </lineage>
</organism>
<keyword evidence="4" id="KW-0804">Transcription</keyword>
<proteinExistence type="predicted"/>
<comment type="caution">
    <text evidence="7">The sequence shown here is derived from an EMBL/GenBank/DDBJ whole genome shotgun (WGS) entry which is preliminary data.</text>
</comment>
<dbReference type="Proteomes" id="UP001597104">
    <property type="component" value="Unassembled WGS sequence"/>
</dbReference>
<dbReference type="Pfam" id="PF00359">
    <property type="entry name" value="PTS_EIIA_2"/>
    <property type="match status" value="1"/>
</dbReference>
<keyword evidence="1" id="KW-0677">Repeat</keyword>
<evidence type="ECO:0000313" key="8">
    <source>
        <dbReference type="Proteomes" id="UP001597104"/>
    </source>
</evidence>
<evidence type="ECO:0000313" key="7">
    <source>
        <dbReference type="EMBL" id="MFD0898530.1"/>
    </source>
</evidence>
<dbReference type="InterPro" id="IPR002178">
    <property type="entry name" value="PTS_EIIA_type-2_dom"/>
</dbReference>
<dbReference type="PROSITE" id="PS51094">
    <property type="entry name" value="PTS_EIIA_TYPE_2"/>
    <property type="match status" value="1"/>
</dbReference>
<keyword evidence="8" id="KW-1185">Reference proteome</keyword>
<dbReference type="Pfam" id="PF08279">
    <property type="entry name" value="HTH_11"/>
    <property type="match status" value="1"/>
</dbReference>
<feature type="domain" description="PRD" evidence="6">
    <location>
        <begin position="270"/>
        <end position="380"/>
    </location>
</feature>
<name>A0ABW3EGL1_9LACO</name>
<dbReference type="InterPro" id="IPR016152">
    <property type="entry name" value="PTrfase/Anion_transptr"/>
</dbReference>
<dbReference type="EMBL" id="JBHTIO010000055">
    <property type="protein sequence ID" value="MFD0898530.1"/>
    <property type="molecule type" value="Genomic_DNA"/>
</dbReference>
<dbReference type="Gene3D" id="3.40.930.10">
    <property type="entry name" value="Mannitol-specific EII, Chain A"/>
    <property type="match status" value="1"/>
</dbReference>
<gene>
    <name evidence="7" type="ORF">ACFQZ7_12475</name>
</gene>
<evidence type="ECO:0000256" key="4">
    <source>
        <dbReference type="ARBA" id="ARBA00023163"/>
    </source>
</evidence>
<protein>
    <submittedName>
        <fullName evidence="7">BglG family transcription antiterminator</fullName>
    </submittedName>
</protein>
<evidence type="ECO:0000256" key="2">
    <source>
        <dbReference type="ARBA" id="ARBA00023015"/>
    </source>
</evidence>
<dbReference type="Pfam" id="PF05043">
    <property type="entry name" value="Mga"/>
    <property type="match status" value="1"/>
</dbReference>
<dbReference type="Gene3D" id="1.10.10.10">
    <property type="entry name" value="Winged helix-like DNA-binding domain superfamily/Winged helix DNA-binding domain"/>
    <property type="match status" value="1"/>
</dbReference>
<dbReference type="RefSeq" id="WP_137636846.1">
    <property type="nucleotide sequence ID" value="NZ_BJDN01000003.1"/>
</dbReference>
<dbReference type="SUPFAM" id="SSF55804">
    <property type="entry name" value="Phoshotransferase/anion transport protein"/>
    <property type="match status" value="1"/>
</dbReference>
<dbReference type="InterPro" id="IPR036634">
    <property type="entry name" value="PRD_sf"/>
</dbReference>
<dbReference type="InterPro" id="IPR011608">
    <property type="entry name" value="PRD"/>
</dbReference>
<dbReference type="SUPFAM" id="SSF63520">
    <property type="entry name" value="PTS-regulatory domain, PRD"/>
    <property type="match status" value="1"/>
</dbReference>
<evidence type="ECO:0000259" key="5">
    <source>
        <dbReference type="PROSITE" id="PS51094"/>
    </source>
</evidence>
<evidence type="ECO:0000256" key="1">
    <source>
        <dbReference type="ARBA" id="ARBA00022737"/>
    </source>
</evidence>